<reference evidence="1" key="1">
    <citation type="submission" date="2022-08" db="EMBL/GenBank/DDBJ databases">
        <authorList>
            <person name="Kallberg Y."/>
            <person name="Tangrot J."/>
            <person name="Rosling A."/>
        </authorList>
    </citation>
    <scope>NUCLEOTIDE SEQUENCE</scope>
    <source>
        <strain evidence="1">Wild A</strain>
    </source>
</reference>
<feature type="non-terminal residue" evidence="1">
    <location>
        <position position="1"/>
    </location>
</feature>
<gene>
    <name evidence="1" type="ORF">FWILDA_LOCUS17099</name>
</gene>
<keyword evidence="2" id="KW-1185">Reference proteome</keyword>
<dbReference type="AlphaFoldDB" id="A0A9W4T7V3"/>
<organism evidence="1 2">
    <name type="scientific">Funneliformis geosporum</name>
    <dbReference type="NCBI Taxonomy" id="1117311"/>
    <lineage>
        <taxon>Eukaryota</taxon>
        <taxon>Fungi</taxon>
        <taxon>Fungi incertae sedis</taxon>
        <taxon>Mucoromycota</taxon>
        <taxon>Glomeromycotina</taxon>
        <taxon>Glomeromycetes</taxon>
        <taxon>Glomerales</taxon>
        <taxon>Glomeraceae</taxon>
        <taxon>Funneliformis</taxon>
    </lineage>
</organism>
<evidence type="ECO:0000313" key="2">
    <source>
        <dbReference type="Proteomes" id="UP001153678"/>
    </source>
</evidence>
<proteinExistence type="predicted"/>
<name>A0A9W4T7V3_9GLOM</name>
<evidence type="ECO:0000313" key="1">
    <source>
        <dbReference type="EMBL" id="CAI2195484.1"/>
    </source>
</evidence>
<dbReference type="Proteomes" id="UP001153678">
    <property type="component" value="Unassembled WGS sequence"/>
</dbReference>
<protein>
    <submittedName>
        <fullName evidence="1">10653_t:CDS:1</fullName>
    </submittedName>
</protein>
<accession>A0A9W4T7V3</accession>
<dbReference type="EMBL" id="CAMKVN010012500">
    <property type="protein sequence ID" value="CAI2195484.1"/>
    <property type="molecule type" value="Genomic_DNA"/>
</dbReference>
<sequence length="48" mass="5545">EWNSDFNLEGHEIHPADNETAKWILSSLFKSSLESSSFLNLDEMFTNI</sequence>
<comment type="caution">
    <text evidence="1">The sequence shown here is derived from an EMBL/GenBank/DDBJ whole genome shotgun (WGS) entry which is preliminary data.</text>
</comment>